<feature type="region of interest" description="Disordered" evidence="2">
    <location>
        <begin position="1124"/>
        <end position="1157"/>
    </location>
</feature>
<dbReference type="InterPro" id="IPR000742">
    <property type="entry name" value="EGF"/>
</dbReference>
<dbReference type="Proteomes" id="UP000824540">
    <property type="component" value="Unassembled WGS sequence"/>
</dbReference>
<dbReference type="Gene3D" id="2.120.10.30">
    <property type="entry name" value="TolB, C-terminal domain"/>
    <property type="match status" value="1"/>
</dbReference>
<feature type="compositionally biased region" description="Low complexity" evidence="2">
    <location>
        <begin position="1014"/>
        <end position="1032"/>
    </location>
</feature>
<feature type="region of interest" description="Disordered" evidence="2">
    <location>
        <begin position="960"/>
        <end position="1033"/>
    </location>
</feature>
<evidence type="ECO:0000259" key="4">
    <source>
        <dbReference type="PROSITE" id="PS50026"/>
    </source>
</evidence>
<evidence type="ECO:0000256" key="1">
    <source>
        <dbReference type="PROSITE-ProRule" id="PRU00076"/>
    </source>
</evidence>
<organism evidence="5 6">
    <name type="scientific">Albula glossodonta</name>
    <name type="common">roundjaw bonefish</name>
    <dbReference type="NCBI Taxonomy" id="121402"/>
    <lineage>
        <taxon>Eukaryota</taxon>
        <taxon>Metazoa</taxon>
        <taxon>Chordata</taxon>
        <taxon>Craniata</taxon>
        <taxon>Vertebrata</taxon>
        <taxon>Euteleostomi</taxon>
        <taxon>Actinopterygii</taxon>
        <taxon>Neopterygii</taxon>
        <taxon>Teleostei</taxon>
        <taxon>Albuliformes</taxon>
        <taxon>Albulidae</taxon>
        <taxon>Albula</taxon>
    </lineage>
</organism>
<gene>
    <name evidence="5" type="ORF">JZ751_025589</name>
</gene>
<comment type="caution">
    <text evidence="1">Lacks conserved residue(s) required for the propagation of feature annotation.</text>
</comment>
<protein>
    <recommendedName>
        <fullName evidence="4">EGF-like domain-containing protein</fullName>
    </recommendedName>
</protein>
<feature type="transmembrane region" description="Helical" evidence="3">
    <location>
        <begin position="516"/>
        <end position="537"/>
    </location>
</feature>
<proteinExistence type="predicted"/>
<keyword evidence="6" id="KW-1185">Reference proteome</keyword>
<dbReference type="Gene3D" id="2.10.25.10">
    <property type="entry name" value="Laminin"/>
    <property type="match status" value="1"/>
</dbReference>
<keyword evidence="1" id="KW-0245">EGF-like domain</keyword>
<feature type="compositionally biased region" description="Polar residues" evidence="2">
    <location>
        <begin position="964"/>
        <end position="979"/>
    </location>
</feature>
<name>A0A8T2NDI1_9TELE</name>
<accession>A0A8T2NDI1</accession>
<dbReference type="OrthoDB" id="4062651at2759"/>
<dbReference type="InterPro" id="IPR011042">
    <property type="entry name" value="6-blade_b-propeller_TolB-like"/>
</dbReference>
<keyword evidence="3" id="KW-0812">Transmembrane</keyword>
<dbReference type="EMBL" id="JAFBMS010000065">
    <property type="protein sequence ID" value="KAG9338533.1"/>
    <property type="molecule type" value="Genomic_DNA"/>
</dbReference>
<dbReference type="PROSITE" id="PS50026">
    <property type="entry name" value="EGF_3"/>
    <property type="match status" value="1"/>
</dbReference>
<sequence>MPYRACCVTASSLRAHEEKRCCSRGLGRCDIYHIPVRHFELCLQKRQSSWLYFPAALSQTLRQRLLLGHPGCVWDVNPSLSPLTLAWRERPASQRGAAFFRGICGLLRPAQPWGISVFLEHVYFTDNNTKTIKRQNKYTGDEEETITHKYPLHPPIDLRVVHPMRQPTAEGQPIILTDVGCDGQTGTCRTVCSHDTDTGMCHCSQGFTLSKHGDRCEGYQIHPDGKRCMATVASGGKVSPETVPLKSSTLSDEGVPSGSTLTPLFAAQEGLEQMVSDQNDCFSMQCEKNAQCLGAGDSATCQCLEGFREEGSLSGVTPHTYSSHVTHHTDSSGVALHTYSSHVTRHTDSSGVALHTYSSHVTHHNDSSEVTPHTYSSHVTHHTDSSRVALHTYSSHVTHHTDSSGVTLHTYSSHVTLHTDSSGVALRTYSSPEPIHTLAPASSASPPDVTTQWQNNMMERCPPSHDAYCLYEGVCFYFPEMESYGCKGHMGERCQYSDLEWKELQQAEQASRRCHLAIAVCIMVLFILLFLGMYIIICHSPLPTPKSLALISPPQSPVLLSPPQSTVLIPPTPKSPVLITPPQSPSTVLIITNTTEHCAHITNITEHCAYITTIEHCDYITNTTEHCAHITTIEHCDNITSTKENCAYITTTEHCAYITNTTEHCANITNITEHCAYITTIEHYVYIATTLHCAHITTTEHCAHITIIEHCAYITIIEHCAHIITTVHCTYITTIVHCANITTIEQCAHITNTTENCANITTTEHCAHITNTTEHCVHITSTTENCAYITTIEQCAHIIITTEHYVYINIIEHCAFNTTTEHCAHITNTTENCDYITTINHCAYITITTEHCAYITNTTEHCDNITTTEIVFSSTFFRKCPPSDDMSDTSTSEEDITTETSSTIAMTCVNVSPGETLVVAEMGTLLSDSRDMLSPFIQGSEEASRSPDHLRTINDLSLQDPHFNLNQHPNPNPDSNLNPHPNPDPDFVPHTQILNHIPPHTVAPTRTHTSAHIHTPTCTPTYTPSPHSCSTSEAKTPRTWEFLPIMSPPEMSCHRCPRRAYGASGWGAVSVTLRLRLFQSLAEAASGINFGALLLKSGDFLEVNRGSINKDVNVVTVRMTNDREMNGRGGMMQREWRQQTSVGRDSGKTPPPPSPACHCGAQVRPSIRPASTSTSLSLPLCDLLGLVDVGLEEELAEEHEVAKVHERGPDDVVHVGRALLALLQPGIHQVVHHAAHNHLGDLCKSDEHGELARYAEAGCPQCIVGVHDRVDKIVHGHEPATTSDHVLIGVPGVQQYCNVVVPVQEDQLLLSQHYEQSVT</sequence>
<keyword evidence="3" id="KW-1133">Transmembrane helix</keyword>
<dbReference type="SUPFAM" id="SSF57196">
    <property type="entry name" value="EGF/Laminin"/>
    <property type="match status" value="1"/>
</dbReference>
<evidence type="ECO:0000256" key="2">
    <source>
        <dbReference type="SAM" id="MobiDB-lite"/>
    </source>
</evidence>
<evidence type="ECO:0000313" key="5">
    <source>
        <dbReference type="EMBL" id="KAG9338533.1"/>
    </source>
</evidence>
<keyword evidence="3" id="KW-0472">Membrane</keyword>
<feature type="domain" description="EGF-like" evidence="4">
    <location>
        <begin position="277"/>
        <end position="313"/>
    </location>
</feature>
<evidence type="ECO:0000313" key="6">
    <source>
        <dbReference type="Proteomes" id="UP000824540"/>
    </source>
</evidence>
<reference evidence="5" key="1">
    <citation type="thesis" date="2021" institute="BYU ScholarsArchive" country="Provo, UT, USA">
        <title>Applications of and Algorithms for Genome Assembly and Genomic Analyses with an Emphasis on Marine Teleosts.</title>
        <authorList>
            <person name="Pickett B.D."/>
        </authorList>
    </citation>
    <scope>NUCLEOTIDE SEQUENCE</scope>
    <source>
        <strain evidence="5">HI-2016</strain>
    </source>
</reference>
<evidence type="ECO:0000256" key="3">
    <source>
        <dbReference type="SAM" id="Phobius"/>
    </source>
</evidence>
<comment type="caution">
    <text evidence="5">The sequence shown here is derived from an EMBL/GenBank/DDBJ whole genome shotgun (WGS) entry which is preliminary data.</text>
</comment>